<evidence type="ECO:0000256" key="2">
    <source>
        <dbReference type="SAM" id="Phobius"/>
    </source>
</evidence>
<protein>
    <submittedName>
        <fullName evidence="3">Uncharacterized protein</fullName>
    </submittedName>
</protein>
<feature type="compositionally biased region" description="Low complexity" evidence="1">
    <location>
        <begin position="300"/>
        <end position="311"/>
    </location>
</feature>
<feature type="compositionally biased region" description="Low complexity" evidence="1">
    <location>
        <begin position="342"/>
        <end position="351"/>
    </location>
</feature>
<feature type="compositionally biased region" description="Polar residues" evidence="1">
    <location>
        <begin position="286"/>
        <end position="299"/>
    </location>
</feature>
<dbReference type="PANTHER" id="PTHR40903:SF1">
    <property type="entry name" value="HYPHALLY REGULATED CELL WALL PROTEIN 3"/>
    <property type="match status" value="1"/>
</dbReference>
<accession>A0AAN8NCN7</accession>
<evidence type="ECO:0000313" key="4">
    <source>
        <dbReference type="Proteomes" id="UP001307849"/>
    </source>
</evidence>
<feature type="compositionally biased region" description="Gly residues" evidence="1">
    <location>
        <begin position="371"/>
        <end position="398"/>
    </location>
</feature>
<keyword evidence="2" id="KW-0472">Membrane</keyword>
<reference evidence="3 4" key="1">
    <citation type="submission" date="2019-10" db="EMBL/GenBank/DDBJ databases">
        <authorList>
            <person name="Palmer J.M."/>
        </authorList>
    </citation>
    <scope>NUCLEOTIDE SEQUENCE [LARGE SCALE GENOMIC DNA]</scope>
    <source>
        <strain evidence="3 4">TWF506</strain>
    </source>
</reference>
<keyword evidence="4" id="KW-1185">Reference proteome</keyword>
<dbReference type="AlphaFoldDB" id="A0AAN8NCN7"/>
<comment type="caution">
    <text evidence="3">The sequence shown here is derived from an EMBL/GenBank/DDBJ whole genome shotgun (WGS) entry which is preliminary data.</text>
</comment>
<proteinExistence type="predicted"/>
<dbReference type="Proteomes" id="UP001307849">
    <property type="component" value="Unassembled WGS sequence"/>
</dbReference>
<feature type="compositionally biased region" description="Gly residues" evidence="1">
    <location>
        <begin position="312"/>
        <end position="341"/>
    </location>
</feature>
<keyword evidence="2" id="KW-1133">Transmembrane helix</keyword>
<feature type="transmembrane region" description="Helical" evidence="2">
    <location>
        <begin position="12"/>
        <end position="31"/>
    </location>
</feature>
<dbReference type="EMBL" id="JAVHJM010000002">
    <property type="protein sequence ID" value="KAK6518645.1"/>
    <property type="molecule type" value="Genomic_DNA"/>
</dbReference>
<feature type="compositionally biased region" description="Gly residues" evidence="1">
    <location>
        <begin position="405"/>
        <end position="446"/>
    </location>
</feature>
<feature type="compositionally biased region" description="Low complexity" evidence="1">
    <location>
        <begin position="361"/>
        <end position="370"/>
    </location>
</feature>
<gene>
    <name evidence="3" type="ORF">TWF506_005779</name>
</gene>
<sequence>MRGFKCPSVASLLLDLHSFFFTISLLLFLFVEFSASQHETITETVFEIVQNPVTITSYLTGDGGCLILPTCLIINASAIFPSRTSTDGQSSTGTATTTAIATYTGQPDTGFVLYGDGDLRDHYMQFDDSDGRLEFALTGQYRFVQLEVNDGGTGLLQNGLNPAELVFLRYNESVRDIYPTEDAEVLDVVREVRHANENDLLASDYMGTWAWNDTDNQLGLIRDGDRWVFYVGIGSQLRLRQIPADRGSYDVFAIPENMLVSSDSSFKRLSLGAGVASDFPSSIFTQSPTGAPTGSTADISSQTTGINTSGTGTNGSGSGTGTVTGGGTGTASGSGTSGRSGTGTITSDSRTATGSNGSINTGTATRTGTGTQTGTGTGTRTGTGTGTGGTGTETGTGTGTEFTGTGTGTGGGTGTSGGTGTGGVTSTGTGTGTGTGGSNTGTGTGTGSTTAVTAIIYNIITSNNLEQYCTELLSYFSPTWPTTQTTYSAYSTSTSFVPQFTSTETTFTSTYEYPESTVSVYGSISTDPVIKRRTPRARGNRKRAFKTIKGKYQKPRTAIDVPLPLSGFPNDSISAACVHAVTSPTAYIYETTTYSTVPEFTTTIDSTKVNTKSDILTSAIEATTTVTVPAIGNFKLVHSNLNDRSGSFYGWYINYIEYGIPVKVNAAAADYHEGVTELFYAAYDYPWVTWLMLSGFKSCVYYASIGGTGGAAPTTDSVLNYRLYNSYTYQGGGRAPFLVDYNITSYVGTPAGGTVTGGRFFICETGDAYAAQGFFDLYFGPADFPTKPDYSTYQCQDTGMDAIQGENVCLTSPCT</sequence>
<name>A0AAN8NCN7_9PEZI</name>
<evidence type="ECO:0000256" key="1">
    <source>
        <dbReference type="SAM" id="MobiDB-lite"/>
    </source>
</evidence>
<evidence type="ECO:0000313" key="3">
    <source>
        <dbReference type="EMBL" id="KAK6518645.1"/>
    </source>
</evidence>
<dbReference type="PANTHER" id="PTHR40903">
    <property type="entry name" value="GLYCINE-RICH CELL WALL STRUCTURAL PROTEIN 1-LIKE"/>
    <property type="match status" value="1"/>
</dbReference>
<keyword evidence="2" id="KW-0812">Transmembrane</keyword>
<organism evidence="3 4">
    <name type="scientific">Arthrobotrys conoides</name>
    <dbReference type="NCBI Taxonomy" id="74498"/>
    <lineage>
        <taxon>Eukaryota</taxon>
        <taxon>Fungi</taxon>
        <taxon>Dikarya</taxon>
        <taxon>Ascomycota</taxon>
        <taxon>Pezizomycotina</taxon>
        <taxon>Orbiliomycetes</taxon>
        <taxon>Orbiliales</taxon>
        <taxon>Orbiliaceae</taxon>
        <taxon>Arthrobotrys</taxon>
    </lineage>
</organism>
<feature type="region of interest" description="Disordered" evidence="1">
    <location>
        <begin position="286"/>
        <end position="446"/>
    </location>
</feature>